<dbReference type="RefSeq" id="XP_025831757.1">
    <property type="nucleotide sequence ID" value="XM_025975972.1"/>
</dbReference>
<comment type="catalytic activity">
    <reaction evidence="10">
        <text>a sphingomyelin + H2O = phosphocholine + an N-acylsphing-4-enine + H(+)</text>
        <dbReference type="Rhea" id="RHEA:19253"/>
        <dbReference type="ChEBI" id="CHEBI:15377"/>
        <dbReference type="ChEBI" id="CHEBI:15378"/>
        <dbReference type="ChEBI" id="CHEBI:17636"/>
        <dbReference type="ChEBI" id="CHEBI:52639"/>
        <dbReference type="ChEBI" id="CHEBI:295975"/>
        <dbReference type="EC" id="3.1.4.12"/>
    </reaction>
    <physiologicalReaction direction="left-to-right" evidence="10">
        <dbReference type="Rhea" id="RHEA:19254"/>
    </physiologicalReaction>
</comment>
<feature type="binding site" evidence="12">
    <location>
        <position position="212"/>
    </location>
    <ligand>
        <name>Zn(2+)</name>
        <dbReference type="ChEBI" id="CHEBI:29105"/>
        <label>1</label>
    </ligand>
</feature>
<comment type="cofactor">
    <cofactor evidence="12">
        <name>Zn(2+)</name>
        <dbReference type="ChEBI" id="CHEBI:29105"/>
    </cofactor>
    <text evidence="12">Binds 2 Zn(2+) ions per subunit.</text>
</comment>
<evidence type="ECO:0000256" key="6">
    <source>
        <dbReference type="ARBA" id="ARBA00022801"/>
    </source>
</evidence>
<feature type="disulfide bond" evidence="13">
    <location>
        <begin position="231"/>
        <end position="254"/>
    </location>
</feature>
<dbReference type="Pfam" id="PF19272">
    <property type="entry name" value="ASMase_C"/>
    <property type="match status" value="1"/>
</dbReference>
<evidence type="ECO:0000256" key="14">
    <source>
        <dbReference type="SAM" id="SignalP"/>
    </source>
</evidence>
<dbReference type="GO" id="GO:0005764">
    <property type="term" value="C:lysosome"/>
    <property type="evidence" value="ECO:0007669"/>
    <property type="project" value="TreeGrafter"/>
</dbReference>
<evidence type="ECO:0000313" key="16">
    <source>
        <dbReference type="Proteomes" id="UP000192223"/>
    </source>
</evidence>
<evidence type="ECO:0000256" key="1">
    <source>
        <dbReference type="ARBA" id="ARBA00004613"/>
    </source>
</evidence>
<dbReference type="InterPro" id="IPR045473">
    <property type="entry name" value="ASM_C"/>
</dbReference>
<dbReference type="PROSITE" id="PS50015">
    <property type="entry name" value="SAP_B"/>
    <property type="match status" value="1"/>
</dbReference>
<keyword evidence="7 12" id="KW-0862">Zinc</keyword>
<dbReference type="Pfam" id="PF00149">
    <property type="entry name" value="Metallophos"/>
    <property type="match status" value="1"/>
</dbReference>
<sequence>MRPKLLLFVVSFTIATFALSESSTLQSLSEDVAEAKLQRAFNSYFLNKDDSALNEMIDQIQMPELMREYGEITSFGIGNNLVCTACRTSLDALLLARKKGITEDELFVLLSKLCIDMGIQTETVCYGVLEEHLGIGLYIADNGQNVTGKWACSLILQKLNCPKVAGKDWSIQLDNRYGPELSEQPKFRFYSLKTYNYYSSNIVKILHISDLHYDAMYTPGSNAECNNPVCCGPDSGKVANALAQAGYWGDYRDCDTPWHSIVNTFDNIKATQQDLAYVYLTGDIISHRVWMTSKSDNTKYLLKGYNLIDQYFSSSQIFPILGNHEPHPLNQYAPESITGEYSTKWLFSLIQHEWSKWLPESTYETIKRGGYYTVKVNNKFRIIALNSNVCYTANFWLLYDNGDIYGQLKWLRDVLSEAEMNSESVHILGHIPTGSSICYETWAREYRRIITRYARNIKAIFNGHTHKNEFELFYNTSESSNPILMAFNGGSLTTYSDLNPNYIVYNADAESLDILDAETYIYNLTSANLAGRDSEPEWYKLYSFRECYGIHSLRRSELNNFVENMAKNKTTKQLYYRNKYLNSDPILKAGCDDSCLMNHLCETVTSLSGDTSHCTRLQEIWDTEN</sequence>
<dbReference type="InParanoid" id="A0A7F5R719"/>
<dbReference type="InterPro" id="IPR011160">
    <property type="entry name" value="Sphingomy_PDE"/>
</dbReference>
<evidence type="ECO:0000256" key="7">
    <source>
        <dbReference type="ARBA" id="ARBA00022833"/>
    </source>
</evidence>
<comment type="function">
    <text evidence="11">Converts sphingomyelin to ceramide.</text>
</comment>
<dbReference type="Gene3D" id="3.60.21.10">
    <property type="match status" value="1"/>
</dbReference>
<evidence type="ECO:0000256" key="2">
    <source>
        <dbReference type="ARBA" id="ARBA00008234"/>
    </source>
</evidence>
<protein>
    <recommendedName>
        <fullName evidence="11">Sphingomyelin phosphodiesterase</fullName>
        <ecNumber evidence="11">3.1.4.12</ecNumber>
    </recommendedName>
</protein>
<feature type="disulfide bond" evidence="13">
    <location>
        <begin position="114"/>
        <end position="125"/>
    </location>
</feature>
<dbReference type="PIRSF" id="PIRSF000948">
    <property type="entry name" value="Sphingomy_PDE"/>
    <property type="match status" value="1"/>
</dbReference>
<evidence type="ECO:0000256" key="11">
    <source>
        <dbReference type="PIRNR" id="PIRNR000948"/>
    </source>
</evidence>
<evidence type="ECO:0000256" key="8">
    <source>
        <dbReference type="ARBA" id="ARBA00023157"/>
    </source>
</evidence>
<dbReference type="PANTHER" id="PTHR10340">
    <property type="entry name" value="SPHINGOMYELIN PHOSPHODIESTERASE"/>
    <property type="match status" value="1"/>
</dbReference>
<dbReference type="GO" id="GO:0006685">
    <property type="term" value="P:sphingomyelin catabolic process"/>
    <property type="evidence" value="ECO:0007669"/>
    <property type="project" value="UniProtKB-UniRule"/>
</dbReference>
<dbReference type="GO" id="GO:0046513">
    <property type="term" value="P:ceramide biosynthetic process"/>
    <property type="evidence" value="ECO:0007669"/>
    <property type="project" value="TreeGrafter"/>
</dbReference>
<dbReference type="GeneID" id="108733345"/>
<accession>A0A7F5R719</accession>
<gene>
    <name evidence="17" type="primary">LOC108733345</name>
</gene>
<evidence type="ECO:0000259" key="15">
    <source>
        <dbReference type="PROSITE" id="PS50015"/>
    </source>
</evidence>
<dbReference type="CDD" id="cd00842">
    <property type="entry name" value="MPP_ASMase"/>
    <property type="match status" value="1"/>
</dbReference>
<keyword evidence="11" id="KW-0326">Glycosidase</keyword>
<evidence type="ECO:0000256" key="13">
    <source>
        <dbReference type="PIRSR" id="PIRSR000948-2"/>
    </source>
</evidence>
<dbReference type="GO" id="GO:0016020">
    <property type="term" value="C:membrane"/>
    <property type="evidence" value="ECO:0007669"/>
    <property type="project" value="GOC"/>
</dbReference>
<dbReference type="OrthoDB" id="282973at2759"/>
<feature type="binding site" evidence="12">
    <location>
        <position position="210"/>
    </location>
    <ligand>
        <name>Zn(2+)</name>
        <dbReference type="ChEBI" id="CHEBI:29105"/>
        <label>1</label>
    </ligand>
</feature>
<dbReference type="KEGG" id="apln:108733345"/>
<dbReference type="GO" id="GO:0005615">
    <property type="term" value="C:extracellular space"/>
    <property type="evidence" value="ECO:0007669"/>
    <property type="project" value="TreeGrafter"/>
</dbReference>
<feature type="signal peptide" evidence="14">
    <location>
        <begin position="1"/>
        <end position="20"/>
    </location>
</feature>
<feature type="binding site" evidence="12">
    <location>
        <position position="283"/>
    </location>
    <ligand>
        <name>Zn(2+)</name>
        <dbReference type="ChEBI" id="CHEBI:29105"/>
        <label>2</label>
    </ligand>
</feature>
<reference evidence="17" key="1">
    <citation type="submission" date="2025-08" db="UniProtKB">
        <authorList>
            <consortium name="RefSeq"/>
        </authorList>
    </citation>
    <scope>IDENTIFICATION</scope>
    <source>
        <tissue evidence="17">Entire body</tissue>
    </source>
</reference>
<dbReference type="InterPro" id="IPR041805">
    <property type="entry name" value="ASMase/PPN1_MPP"/>
</dbReference>
<dbReference type="AlphaFoldDB" id="A0A7F5R719"/>
<dbReference type="GO" id="GO:0046872">
    <property type="term" value="F:metal ion binding"/>
    <property type="evidence" value="ECO:0007669"/>
    <property type="project" value="UniProtKB-KW"/>
</dbReference>
<keyword evidence="5 14" id="KW-0732">Signal</keyword>
<dbReference type="GO" id="GO:0061750">
    <property type="term" value="F:acid sphingomyelin phosphodiesterase activity"/>
    <property type="evidence" value="ECO:0007669"/>
    <property type="project" value="TreeGrafter"/>
</dbReference>
<feature type="domain" description="Saposin B-type" evidence="15">
    <location>
        <begin position="79"/>
        <end position="165"/>
    </location>
</feature>
<name>A0A7F5R719_AGRPL</name>
<proteinExistence type="inferred from homology"/>
<dbReference type="InterPro" id="IPR004843">
    <property type="entry name" value="Calcineurin-like_PHP"/>
</dbReference>
<keyword evidence="4 12" id="KW-0479">Metal-binding</keyword>
<keyword evidence="8 13" id="KW-1015">Disulfide bond</keyword>
<dbReference type="EC" id="3.1.4.12" evidence="11"/>
<keyword evidence="3" id="KW-0964">Secreted</keyword>
<dbReference type="PANTHER" id="PTHR10340:SF29">
    <property type="entry name" value="SPHINGOMYELIN PHOSPHODIESTERASE"/>
    <property type="match status" value="1"/>
</dbReference>
<evidence type="ECO:0000256" key="9">
    <source>
        <dbReference type="ARBA" id="ARBA00023180"/>
    </source>
</evidence>
<dbReference type="InterPro" id="IPR008139">
    <property type="entry name" value="SaposinB_dom"/>
</dbReference>
<evidence type="ECO:0000256" key="3">
    <source>
        <dbReference type="ARBA" id="ARBA00022525"/>
    </source>
</evidence>
<keyword evidence="6 11" id="KW-0378">Hydrolase</keyword>
<evidence type="ECO:0000256" key="5">
    <source>
        <dbReference type="ARBA" id="ARBA00022729"/>
    </source>
</evidence>
<dbReference type="InterPro" id="IPR029052">
    <property type="entry name" value="Metallo-depent_PP-like"/>
</dbReference>
<evidence type="ECO:0000256" key="4">
    <source>
        <dbReference type="ARBA" id="ARBA00022723"/>
    </source>
</evidence>
<feature type="disulfide bond" evidence="13">
    <location>
        <begin position="225"/>
        <end position="230"/>
    </location>
</feature>
<comment type="similarity">
    <text evidence="2 11">Belongs to the acid sphingomyelinase family.</text>
</comment>
<feature type="binding site" evidence="12">
    <location>
        <position position="464"/>
    </location>
    <ligand>
        <name>Zn(2+)</name>
        <dbReference type="ChEBI" id="CHEBI:29105"/>
        <label>2</label>
    </ligand>
</feature>
<feature type="binding site" evidence="12">
    <location>
        <position position="283"/>
    </location>
    <ligand>
        <name>Zn(2+)</name>
        <dbReference type="ChEBI" id="CHEBI:29105"/>
        <label>1</label>
    </ligand>
</feature>
<feature type="binding site" evidence="12">
    <location>
        <position position="323"/>
    </location>
    <ligand>
        <name>Zn(2+)</name>
        <dbReference type="ChEBI" id="CHEBI:29105"/>
        <label>2</label>
    </ligand>
</feature>
<keyword evidence="9" id="KW-0325">Glycoprotein</keyword>
<dbReference type="SUPFAM" id="SSF56300">
    <property type="entry name" value="Metallo-dependent phosphatases"/>
    <property type="match status" value="1"/>
</dbReference>
<feature type="binding site" evidence="12">
    <location>
        <position position="466"/>
    </location>
    <ligand>
        <name>Zn(2+)</name>
        <dbReference type="ChEBI" id="CHEBI:29105"/>
        <label>1</label>
    </ligand>
</feature>
<feature type="disulfide bond" evidence="13">
    <location>
        <begin position="591"/>
        <end position="595"/>
    </location>
</feature>
<keyword evidence="16" id="KW-1185">Reference proteome</keyword>
<dbReference type="FunCoup" id="A0A7F5R719">
    <property type="interactions" value="39"/>
</dbReference>
<organism evidence="16 17">
    <name type="scientific">Agrilus planipennis</name>
    <name type="common">Emerald ash borer</name>
    <name type="synonym">Agrilus marcopoli</name>
    <dbReference type="NCBI Taxonomy" id="224129"/>
    <lineage>
        <taxon>Eukaryota</taxon>
        <taxon>Metazoa</taxon>
        <taxon>Ecdysozoa</taxon>
        <taxon>Arthropoda</taxon>
        <taxon>Hexapoda</taxon>
        <taxon>Insecta</taxon>
        <taxon>Pterygota</taxon>
        <taxon>Neoptera</taxon>
        <taxon>Endopterygota</taxon>
        <taxon>Coleoptera</taxon>
        <taxon>Polyphaga</taxon>
        <taxon>Elateriformia</taxon>
        <taxon>Buprestoidea</taxon>
        <taxon>Buprestidae</taxon>
        <taxon>Agrilinae</taxon>
        <taxon>Agrilus</taxon>
    </lineage>
</organism>
<feature type="binding site" evidence="12">
    <location>
        <position position="430"/>
    </location>
    <ligand>
        <name>Zn(2+)</name>
        <dbReference type="ChEBI" id="CHEBI:29105"/>
        <label>2</label>
    </ligand>
</feature>
<evidence type="ECO:0000256" key="12">
    <source>
        <dbReference type="PIRSR" id="PIRSR000948-1"/>
    </source>
</evidence>
<dbReference type="GO" id="GO:0016798">
    <property type="term" value="F:hydrolase activity, acting on glycosyl bonds"/>
    <property type="evidence" value="ECO:0007669"/>
    <property type="project" value="UniProtKB-KW"/>
</dbReference>
<feature type="disulfide bond" evidence="13">
    <location>
        <begin position="390"/>
        <end position="438"/>
    </location>
</feature>
<evidence type="ECO:0000313" key="17">
    <source>
        <dbReference type="RefSeq" id="XP_025831757.1"/>
    </source>
</evidence>
<evidence type="ECO:0000256" key="10">
    <source>
        <dbReference type="ARBA" id="ARBA00047268"/>
    </source>
</evidence>
<dbReference type="Proteomes" id="UP000192223">
    <property type="component" value="Unplaced"/>
</dbReference>
<feature type="chain" id="PRO_5029002928" description="Sphingomyelin phosphodiesterase" evidence="14">
    <location>
        <begin position="21"/>
        <end position="625"/>
    </location>
</feature>
<comment type="subcellular location">
    <subcellularLocation>
        <location evidence="1">Secreted</location>
    </subcellularLocation>
</comment>